<proteinExistence type="predicted"/>
<keyword evidence="3" id="KW-0378">Hydrolase</keyword>
<dbReference type="GO" id="GO:0019213">
    <property type="term" value="F:deacetylase activity"/>
    <property type="evidence" value="ECO:0007669"/>
    <property type="project" value="TreeGrafter"/>
</dbReference>
<dbReference type="AlphaFoldDB" id="A0A7C4LNM6"/>
<keyword evidence="2" id="KW-0479">Metal-binding</keyword>
<gene>
    <name evidence="6" type="ORF">ENS64_02720</name>
</gene>
<evidence type="ECO:0000256" key="2">
    <source>
        <dbReference type="ARBA" id="ARBA00022723"/>
    </source>
</evidence>
<name>A0A7C4LNM6_9PLAN</name>
<dbReference type="Gene3D" id="3.20.20.370">
    <property type="entry name" value="Glycoside hydrolase/deacetylase"/>
    <property type="match status" value="1"/>
</dbReference>
<evidence type="ECO:0000256" key="1">
    <source>
        <dbReference type="ARBA" id="ARBA00001946"/>
    </source>
</evidence>
<dbReference type="PANTHER" id="PTHR31609">
    <property type="entry name" value="YDJC DEACETYLASE FAMILY MEMBER"/>
    <property type="match status" value="1"/>
</dbReference>
<keyword evidence="5" id="KW-0119">Carbohydrate metabolism</keyword>
<dbReference type="GO" id="GO:0005975">
    <property type="term" value="P:carbohydrate metabolic process"/>
    <property type="evidence" value="ECO:0007669"/>
    <property type="project" value="InterPro"/>
</dbReference>
<sequence length="366" mass="40201">MRTGTIRGYVILSPPSTASLGRGVRLLILNSLQPAKPWLETVSGREPVLAAETRRFVVLNADDVGICRGVNRAVVEAHLHGILTSASVMANGIALEHALEHVVANCPQLGVGVHLCLTAGTSVAAAADLPDLVDRSGRFRHSFTSLLWSLRGRPPTLVRQIEIELNAQVEKLVRLGVKLDHVDGHRYVHMLPGVFEVVVKLARMHGRMWVRRPLERTGSVRCWRLPGRCWSRFKNWPKQLLLGMLCRHHHWPSDLPSADHFHGVLDSGAMTGPVLEHLLAHAAPGVTEIVVHPGLPPERDEAIPSAADTAFLSSPLRRVELDALCQLRWLHEFPGCHPCLATFNSLTDATRGNPQTAATLTTKDSR</sequence>
<keyword evidence="4" id="KW-0460">Magnesium</keyword>
<dbReference type="GO" id="GO:0016787">
    <property type="term" value="F:hydrolase activity"/>
    <property type="evidence" value="ECO:0007669"/>
    <property type="project" value="UniProtKB-KW"/>
</dbReference>
<evidence type="ECO:0000313" key="6">
    <source>
        <dbReference type="EMBL" id="HGT38171.1"/>
    </source>
</evidence>
<dbReference type="GO" id="GO:0046872">
    <property type="term" value="F:metal ion binding"/>
    <property type="evidence" value="ECO:0007669"/>
    <property type="project" value="UniProtKB-KW"/>
</dbReference>
<dbReference type="PANTHER" id="PTHR31609:SF1">
    <property type="entry name" value="CARBOHYDRATE DEACETYLASE"/>
    <property type="match status" value="1"/>
</dbReference>
<evidence type="ECO:0000256" key="4">
    <source>
        <dbReference type="ARBA" id="ARBA00022842"/>
    </source>
</evidence>
<dbReference type="InterPro" id="IPR006879">
    <property type="entry name" value="YdjC-like"/>
</dbReference>
<organism evidence="6">
    <name type="scientific">Schlesneria paludicola</name>
    <dbReference type="NCBI Taxonomy" id="360056"/>
    <lineage>
        <taxon>Bacteria</taxon>
        <taxon>Pseudomonadati</taxon>
        <taxon>Planctomycetota</taxon>
        <taxon>Planctomycetia</taxon>
        <taxon>Planctomycetales</taxon>
        <taxon>Planctomycetaceae</taxon>
        <taxon>Schlesneria</taxon>
    </lineage>
</organism>
<reference evidence="6" key="1">
    <citation type="journal article" date="2020" name="mSystems">
        <title>Genome- and Community-Level Interaction Insights into Carbon Utilization and Element Cycling Functions of Hydrothermarchaeota in Hydrothermal Sediment.</title>
        <authorList>
            <person name="Zhou Z."/>
            <person name="Liu Y."/>
            <person name="Xu W."/>
            <person name="Pan J."/>
            <person name="Luo Z.H."/>
            <person name="Li M."/>
        </authorList>
    </citation>
    <scope>NUCLEOTIDE SEQUENCE [LARGE SCALE GENOMIC DNA]</scope>
    <source>
        <strain evidence="6">SpSt-508</strain>
    </source>
</reference>
<dbReference type="Pfam" id="PF04794">
    <property type="entry name" value="YdjC"/>
    <property type="match status" value="1"/>
</dbReference>
<accession>A0A7C4LNM6</accession>
<dbReference type="InterPro" id="IPR011330">
    <property type="entry name" value="Glyco_hydro/deAcase_b/a-brl"/>
</dbReference>
<dbReference type="EMBL" id="DSVQ01000006">
    <property type="protein sequence ID" value="HGT38171.1"/>
    <property type="molecule type" value="Genomic_DNA"/>
</dbReference>
<dbReference type="SUPFAM" id="SSF88713">
    <property type="entry name" value="Glycoside hydrolase/deacetylase"/>
    <property type="match status" value="1"/>
</dbReference>
<protein>
    <submittedName>
        <fullName evidence="6">ChbG/HpnK family deacetylase</fullName>
    </submittedName>
</protein>
<evidence type="ECO:0000256" key="5">
    <source>
        <dbReference type="ARBA" id="ARBA00023277"/>
    </source>
</evidence>
<comment type="caution">
    <text evidence="6">The sequence shown here is derived from an EMBL/GenBank/DDBJ whole genome shotgun (WGS) entry which is preliminary data.</text>
</comment>
<comment type="cofactor">
    <cofactor evidence="1">
        <name>Mg(2+)</name>
        <dbReference type="ChEBI" id="CHEBI:18420"/>
    </cofactor>
</comment>
<evidence type="ECO:0000256" key="3">
    <source>
        <dbReference type="ARBA" id="ARBA00022801"/>
    </source>
</evidence>